<dbReference type="Proteomes" id="UP000191153">
    <property type="component" value="Unassembled WGS sequence"/>
</dbReference>
<gene>
    <name evidence="1" type="ORF">SAMN02745174_02426</name>
</gene>
<sequence length="59" mass="7181">MSEFQLFLFSLNYLNSAKLYSWEIDFIIERAQELKIKISSKELKNLEKRKFGKRVYDKC</sequence>
<evidence type="ECO:0000313" key="2">
    <source>
        <dbReference type="Proteomes" id="UP000191153"/>
    </source>
</evidence>
<name>A0A1T4QST9_9FUSO</name>
<reference evidence="1 2" key="1">
    <citation type="submission" date="2017-02" db="EMBL/GenBank/DDBJ databases">
        <authorList>
            <person name="Peterson S.W."/>
        </authorList>
    </citation>
    <scope>NUCLEOTIDE SEQUENCE [LARGE SCALE GENOMIC DNA]</scope>
    <source>
        <strain evidence="1 2">ATCC 700028</strain>
    </source>
</reference>
<protein>
    <submittedName>
        <fullName evidence="1">Uncharacterized protein</fullName>
    </submittedName>
</protein>
<accession>A0A1T4QST9</accession>
<dbReference type="EMBL" id="FUWX01000030">
    <property type="protein sequence ID" value="SKA06561.1"/>
    <property type="molecule type" value="Genomic_DNA"/>
</dbReference>
<dbReference type="STRING" id="180163.SAMN02745174_02426"/>
<keyword evidence="2" id="KW-1185">Reference proteome</keyword>
<organism evidence="1 2">
    <name type="scientific">Cetobacterium ceti</name>
    <dbReference type="NCBI Taxonomy" id="180163"/>
    <lineage>
        <taxon>Bacteria</taxon>
        <taxon>Fusobacteriati</taxon>
        <taxon>Fusobacteriota</taxon>
        <taxon>Fusobacteriia</taxon>
        <taxon>Fusobacteriales</taxon>
        <taxon>Fusobacteriaceae</taxon>
        <taxon>Cetobacterium</taxon>
    </lineage>
</organism>
<proteinExistence type="predicted"/>
<dbReference type="AlphaFoldDB" id="A0A1T4QST9"/>
<evidence type="ECO:0000313" key="1">
    <source>
        <dbReference type="EMBL" id="SKA06561.1"/>
    </source>
</evidence>